<keyword evidence="5" id="KW-1185">Reference proteome</keyword>
<feature type="compositionally biased region" description="Low complexity" evidence="1">
    <location>
        <begin position="107"/>
        <end position="116"/>
    </location>
</feature>
<reference evidence="3 5" key="2">
    <citation type="submission" date="2021-03" db="EMBL/GenBank/DDBJ databases">
        <title>Genomic Encyclopedia of Type Strains, Phase IV (KMG-IV): sequencing the most valuable type-strain genomes for metagenomic binning, comparative biology and taxonomic classification.</title>
        <authorList>
            <person name="Goeker M."/>
        </authorList>
    </citation>
    <scope>NUCLEOTIDE SEQUENCE [LARGE SCALE GENOMIC DNA]</scope>
    <source>
        <strain evidence="3 5">DSM 40499</strain>
    </source>
</reference>
<proteinExistence type="predicted"/>
<evidence type="ECO:0000313" key="3">
    <source>
        <dbReference type="EMBL" id="MBP2055830.1"/>
    </source>
</evidence>
<dbReference type="AlphaFoldDB" id="A0A1B1AZ05"/>
<organism evidence="2 4">
    <name type="scientific">Streptomyces griseochromogenes</name>
    <dbReference type="NCBI Taxonomy" id="68214"/>
    <lineage>
        <taxon>Bacteria</taxon>
        <taxon>Bacillati</taxon>
        <taxon>Actinomycetota</taxon>
        <taxon>Actinomycetes</taxon>
        <taxon>Kitasatosporales</taxon>
        <taxon>Streptomycetaceae</taxon>
        <taxon>Streptomyces</taxon>
    </lineage>
</organism>
<accession>A0A1B1AZ05</accession>
<reference evidence="2 4" key="1">
    <citation type="submission" date="2016-06" db="EMBL/GenBank/DDBJ databases">
        <title>Complete genome sequence of Streptomyces griseochromogenes ATCC 14511, the Blasticidin S producer.</title>
        <authorList>
            <person name="Wu L."/>
        </authorList>
    </citation>
    <scope>NUCLEOTIDE SEQUENCE [LARGE SCALE GENOMIC DNA]</scope>
    <source>
        <strain evidence="2 4">ATCC 14511</strain>
    </source>
</reference>
<dbReference type="EMBL" id="JAGGLP010000034">
    <property type="protein sequence ID" value="MBP2055830.1"/>
    <property type="molecule type" value="Genomic_DNA"/>
</dbReference>
<dbReference type="KEGG" id="sgs:AVL59_21295"/>
<dbReference type="Proteomes" id="UP000092659">
    <property type="component" value="Chromosome"/>
</dbReference>
<feature type="region of interest" description="Disordered" evidence="1">
    <location>
        <begin position="86"/>
        <end position="122"/>
    </location>
</feature>
<evidence type="ECO:0000256" key="1">
    <source>
        <dbReference type="SAM" id="MobiDB-lite"/>
    </source>
</evidence>
<dbReference type="STRING" id="68214.AVL59_21295"/>
<feature type="compositionally biased region" description="Basic and acidic residues" evidence="1">
    <location>
        <begin position="93"/>
        <end position="106"/>
    </location>
</feature>
<sequence length="122" mass="13062">MDRSRSGAEETDVSITPPKTWAVGVPAVASPLRYSLERTTVRRTALTPLDLDQTKGFDCPGCVWPEPDPAHRHRNEYCENGAKHVSNEAASGGEHDHAARLLERTTTRATGATATAPGSDGP</sequence>
<name>A0A1B1AZ05_9ACTN</name>
<evidence type="ECO:0000313" key="2">
    <source>
        <dbReference type="EMBL" id="ANP51785.1"/>
    </source>
</evidence>
<protein>
    <submittedName>
        <fullName evidence="2">Uncharacterized protein</fullName>
    </submittedName>
</protein>
<evidence type="ECO:0000313" key="5">
    <source>
        <dbReference type="Proteomes" id="UP001519309"/>
    </source>
</evidence>
<gene>
    <name evidence="2" type="ORF">AVL59_21295</name>
    <name evidence="3" type="ORF">J2Z21_008846</name>
</gene>
<dbReference type="Proteomes" id="UP001519309">
    <property type="component" value="Unassembled WGS sequence"/>
</dbReference>
<dbReference type="EMBL" id="CP016279">
    <property type="protein sequence ID" value="ANP51785.1"/>
    <property type="molecule type" value="Genomic_DNA"/>
</dbReference>
<evidence type="ECO:0000313" key="4">
    <source>
        <dbReference type="Proteomes" id="UP000092659"/>
    </source>
</evidence>